<dbReference type="InterPro" id="IPR000760">
    <property type="entry name" value="Inositol_monophosphatase-like"/>
</dbReference>
<reference evidence="4" key="1">
    <citation type="submission" date="2016-10" db="EMBL/GenBank/DDBJ databases">
        <authorList>
            <person name="Varghese N."/>
            <person name="Submissions S."/>
        </authorList>
    </citation>
    <scope>NUCLEOTIDE SEQUENCE [LARGE SCALE GENOMIC DNA]</scope>
    <source>
        <strain evidence="4">CGMCC 4.3506</strain>
    </source>
</reference>
<dbReference type="STRING" id="200378.SAMN05216553_102672"/>
<name>A0A1G7N4Z2_9PSEU</name>
<gene>
    <name evidence="2" type="ORF">SAMN05216553_102672</name>
    <name evidence="3" type="ORF">SAMN05216553_1044</name>
</gene>
<dbReference type="EMBL" id="FNCC01000004">
    <property type="protein sequence ID" value="SDF88224.1"/>
    <property type="molecule type" value="Genomic_DNA"/>
</dbReference>
<proteinExistence type="predicted"/>
<evidence type="ECO:0000313" key="2">
    <source>
        <dbReference type="EMBL" id="SDF68957.1"/>
    </source>
</evidence>
<keyword evidence="1" id="KW-0479">Metal-binding</keyword>
<keyword evidence="1" id="KW-0460">Magnesium</keyword>
<feature type="binding site" evidence="1">
    <location>
        <position position="112"/>
    </location>
    <ligand>
        <name>Mg(2+)</name>
        <dbReference type="ChEBI" id="CHEBI:18420"/>
        <label>1</label>
        <note>catalytic</note>
    </ligand>
</feature>
<evidence type="ECO:0000256" key="1">
    <source>
        <dbReference type="PIRSR" id="PIRSR600760-2"/>
    </source>
</evidence>
<dbReference type="Gene3D" id="3.30.540.10">
    <property type="entry name" value="Fructose-1,6-Bisphosphatase, subunit A, domain 1"/>
    <property type="match status" value="1"/>
</dbReference>
<feature type="binding site" evidence="1">
    <location>
        <position position="109"/>
    </location>
    <ligand>
        <name>Mg(2+)</name>
        <dbReference type="ChEBI" id="CHEBI:18420"/>
        <label>1</label>
        <note>catalytic</note>
    </ligand>
</feature>
<dbReference type="GO" id="GO:0008934">
    <property type="term" value="F:inositol monophosphate 1-phosphatase activity"/>
    <property type="evidence" value="ECO:0007669"/>
    <property type="project" value="TreeGrafter"/>
</dbReference>
<dbReference type="PANTHER" id="PTHR20854">
    <property type="entry name" value="INOSITOL MONOPHOSPHATASE"/>
    <property type="match status" value="1"/>
</dbReference>
<dbReference type="PANTHER" id="PTHR20854:SF4">
    <property type="entry name" value="INOSITOL-1-MONOPHOSPHATASE-RELATED"/>
    <property type="match status" value="1"/>
</dbReference>
<evidence type="ECO:0000313" key="4">
    <source>
        <dbReference type="Proteomes" id="UP000199623"/>
    </source>
</evidence>
<keyword evidence="4" id="KW-1185">Reference proteome</keyword>
<dbReference type="Gene3D" id="3.40.190.80">
    <property type="match status" value="1"/>
</dbReference>
<evidence type="ECO:0000313" key="3">
    <source>
        <dbReference type="EMBL" id="SDF88224.1"/>
    </source>
</evidence>
<dbReference type="EMBL" id="FNCC01000002">
    <property type="protein sequence ID" value="SDF68957.1"/>
    <property type="molecule type" value="Genomic_DNA"/>
</dbReference>
<reference evidence="2" key="2">
    <citation type="submission" date="2016-10" db="EMBL/GenBank/DDBJ databases">
        <authorList>
            <person name="de Groot N.N."/>
        </authorList>
    </citation>
    <scope>NUCLEOTIDE SEQUENCE [LARGE SCALE GENOMIC DNA]</scope>
    <source>
        <strain evidence="2">CGMCC 4.3506</strain>
    </source>
</reference>
<feature type="binding site" evidence="1">
    <location>
        <position position="229"/>
    </location>
    <ligand>
        <name>Mg(2+)</name>
        <dbReference type="ChEBI" id="CHEBI:18420"/>
        <label>1</label>
        <note>catalytic</note>
    </ligand>
</feature>
<dbReference type="Pfam" id="PF00459">
    <property type="entry name" value="Inositol_P"/>
    <property type="match status" value="1"/>
</dbReference>
<dbReference type="GO" id="GO:0007165">
    <property type="term" value="P:signal transduction"/>
    <property type="evidence" value="ECO:0007669"/>
    <property type="project" value="TreeGrafter"/>
</dbReference>
<dbReference type="AlphaFoldDB" id="A0A1G7N4Z2"/>
<dbReference type="GO" id="GO:0046872">
    <property type="term" value="F:metal ion binding"/>
    <property type="evidence" value="ECO:0007669"/>
    <property type="project" value="UniProtKB-KW"/>
</dbReference>
<comment type="cofactor">
    <cofactor evidence="1">
        <name>Mg(2+)</name>
        <dbReference type="ChEBI" id="CHEBI:18420"/>
    </cofactor>
</comment>
<dbReference type="GO" id="GO:0006020">
    <property type="term" value="P:inositol metabolic process"/>
    <property type="evidence" value="ECO:0007669"/>
    <property type="project" value="TreeGrafter"/>
</dbReference>
<organism evidence="2 4">
    <name type="scientific">Lentzea fradiae</name>
    <dbReference type="NCBI Taxonomy" id="200378"/>
    <lineage>
        <taxon>Bacteria</taxon>
        <taxon>Bacillati</taxon>
        <taxon>Actinomycetota</taxon>
        <taxon>Actinomycetes</taxon>
        <taxon>Pseudonocardiales</taxon>
        <taxon>Pseudonocardiaceae</taxon>
        <taxon>Lentzea</taxon>
    </lineage>
</organism>
<dbReference type="SUPFAM" id="SSF56655">
    <property type="entry name" value="Carbohydrate phosphatase"/>
    <property type="match status" value="1"/>
</dbReference>
<protein>
    <submittedName>
        <fullName evidence="2">Myo-inositol-1(Or 4)-monophosphatase</fullName>
    </submittedName>
</protein>
<sequence length="283" mass="29958">MARSANRESVGNVLIPWDVPQPQLSDDVHPALADAARAASAAYGRARALHTRLELREEVADGADGTPTMRVDRIVEDAILESIHRSRVNLLSEEAGFVDNGSSVTLVIDPVDGSANAAFGVPLSCFAGALVEDGTAKEALTTWFDTGRAWHARAGVPTAFRTTGRTSLDGAAVCMMRPKRGTQDAWLRIANRAGRIRVLCTTCLETMLVAEGAVDAFIDPGSDTHRIMDLATALVTVPAAGGVLVDLHGRPFTFGPDLTHRWSGVAAATPQLAEELIATVLDA</sequence>
<dbReference type="Proteomes" id="UP000199623">
    <property type="component" value="Unassembled WGS sequence"/>
</dbReference>
<feature type="binding site" evidence="1">
    <location>
        <position position="93"/>
    </location>
    <ligand>
        <name>Mg(2+)</name>
        <dbReference type="ChEBI" id="CHEBI:18420"/>
        <label>2</label>
    </ligand>
</feature>
<accession>A0A1G7N4Z2</accession>